<evidence type="ECO:0000256" key="2">
    <source>
        <dbReference type="ARBA" id="ARBA00023125"/>
    </source>
</evidence>
<name>A0A6G7VR52_9RHOB</name>
<dbReference type="Pfam" id="PF13545">
    <property type="entry name" value="HTH_Crp_2"/>
    <property type="match status" value="1"/>
</dbReference>
<feature type="domain" description="HTH crp-type" evidence="4">
    <location>
        <begin position="145"/>
        <end position="219"/>
    </location>
</feature>
<dbReference type="GO" id="GO:0003677">
    <property type="term" value="F:DNA binding"/>
    <property type="evidence" value="ECO:0007669"/>
    <property type="project" value="UniProtKB-KW"/>
</dbReference>
<dbReference type="KEGG" id="mon:G8E03_17045"/>
<sequence length="240" mass="27061">MKSALMSRLERSVVLTAEERDWIARLEREERPIAARTTLYAEGEPMADGHVLRYGWAIVRGRCVNGRAPILRIYLPGEIIGLAELGRAEAVHSIQMQTDGSVSTFPRVLFAELIADAPRLAALLMSLGSLDQIVLREWLGALTRMDGASRLIHFLLQMRDRLAPLSGHKSARFELPFSQAEIADILGVTTVYVNRMFQTLRKEGRLENHGRSVRLLDVAGMERDVGYRDVQQGLYTDWFT</sequence>
<dbReference type="Proteomes" id="UP000500791">
    <property type="component" value="Plasmid unnamed6"/>
</dbReference>
<organism evidence="5 6">
    <name type="scientific">Pontivivens nitratireducens</name>
    <dbReference type="NCBI Taxonomy" id="2758038"/>
    <lineage>
        <taxon>Bacteria</taxon>
        <taxon>Pseudomonadati</taxon>
        <taxon>Pseudomonadota</taxon>
        <taxon>Alphaproteobacteria</taxon>
        <taxon>Rhodobacterales</taxon>
        <taxon>Paracoccaceae</taxon>
        <taxon>Pontivivens</taxon>
    </lineage>
</organism>
<protein>
    <submittedName>
        <fullName evidence="5">Crp/Fnr family transcriptional regulator</fullName>
    </submittedName>
</protein>
<geneLocation type="plasmid" evidence="5 6">
    <name>unnamed6</name>
</geneLocation>
<keyword evidence="1" id="KW-0805">Transcription regulation</keyword>
<dbReference type="SUPFAM" id="SSF51206">
    <property type="entry name" value="cAMP-binding domain-like"/>
    <property type="match status" value="1"/>
</dbReference>
<dbReference type="PROSITE" id="PS51063">
    <property type="entry name" value="HTH_CRP_2"/>
    <property type="match status" value="1"/>
</dbReference>
<dbReference type="InterPro" id="IPR000595">
    <property type="entry name" value="cNMP-bd_dom"/>
</dbReference>
<dbReference type="Pfam" id="PF00027">
    <property type="entry name" value="cNMP_binding"/>
    <property type="match status" value="1"/>
</dbReference>
<dbReference type="Gene3D" id="1.10.10.10">
    <property type="entry name" value="Winged helix-like DNA-binding domain superfamily/Winged helix DNA-binding domain"/>
    <property type="match status" value="1"/>
</dbReference>
<evidence type="ECO:0000256" key="1">
    <source>
        <dbReference type="ARBA" id="ARBA00023015"/>
    </source>
</evidence>
<dbReference type="CDD" id="cd00038">
    <property type="entry name" value="CAP_ED"/>
    <property type="match status" value="1"/>
</dbReference>
<dbReference type="InterPro" id="IPR036390">
    <property type="entry name" value="WH_DNA-bd_sf"/>
</dbReference>
<reference evidence="5 6" key="1">
    <citation type="submission" date="2020-03" db="EMBL/GenBank/DDBJ databases">
        <title>Complete genome sequence of Monaibacterium sp. ALG8 with diverse plasmids.</title>
        <authorList>
            <person name="Sun C."/>
        </authorList>
    </citation>
    <scope>NUCLEOTIDE SEQUENCE [LARGE SCALE GENOMIC DNA]</scope>
    <source>
        <strain evidence="5 6">ALG8</strain>
        <plasmid evidence="5 6">unnamed6</plasmid>
    </source>
</reference>
<evidence type="ECO:0000313" key="5">
    <source>
        <dbReference type="EMBL" id="QIK42553.1"/>
    </source>
</evidence>
<accession>A0A6G7VR52</accession>
<dbReference type="GO" id="GO:0006355">
    <property type="term" value="P:regulation of DNA-templated transcription"/>
    <property type="evidence" value="ECO:0007669"/>
    <property type="project" value="InterPro"/>
</dbReference>
<dbReference type="InterPro" id="IPR014710">
    <property type="entry name" value="RmlC-like_jellyroll"/>
</dbReference>
<gene>
    <name evidence="5" type="ORF">G8E03_17045</name>
</gene>
<evidence type="ECO:0000313" key="6">
    <source>
        <dbReference type="Proteomes" id="UP000500791"/>
    </source>
</evidence>
<dbReference type="Gene3D" id="2.60.120.10">
    <property type="entry name" value="Jelly Rolls"/>
    <property type="match status" value="1"/>
</dbReference>
<dbReference type="SMART" id="SM00419">
    <property type="entry name" value="HTH_CRP"/>
    <property type="match status" value="1"/>
</dbReference>
<evidence type="ECO:0000259" key="4">
    <source>
        <dbReference type="PROSITE" id="PS51063"/>
    </source>
</evidence>
<dbReference type="SUPFAM" id="SSF46785">
    <property type="entry name" value="Winged helix' DNA-binding domain"/>
    <property type="match status" value="1"/>
</dbReference>
<keyword evidence="6" id="KW-1185">Reference proteome</keyword>
<proteinExistence type="predicted"/>
<dbReference type="InterPro" id="IPR036388">
    <property type="entry name" value="WH-like_DNA-bd_sf"/>
</dbReference>
<keyword evidence="5" id="KW-0614">Plasmid</keyword>
<dbReference type="EMBL" id="CP049817">
    <property type="protein sequence ID" value="QIK42553.1"/>
    <property type="molecule type" value="Genomic_DNA"/>
</dbReference>
<dbReference type="InterPro" id="IPR018490">
    <property type="entry name" value="cNMP-bd_dom_sf"/>
</dbReference>
<keyword evidence="3" id="KW-0804">Transcription</keyword>
<evidence type="ECO:0000256" key="3">
    <source>
        <dbReference type="ARBA" id="ARBA00023163"/>
    </source>
</evidence>
<dbReference type="InterPro" id="IPR012318">
    <property type="entry name" value="HTH_CRP"/>
</dbReference>
<dbReference type="AlphaFoldDB" id="A0A6G7VR52"/>
<keyword evidence="2" id="KW-0238">DNA-binding</keyword>
<dbReference type="RefSeq" id="WP_166195497.1">
    <property type="nucleotide sequence ID" value="NZ_CP049817.1"/>
</dbReference>